<keyword evidence="3" id="KW-1185">Reference proteome</keyword>
<reference evidence="2" key="1">
    <citation type="submission" date="2020-06" db="EMBL/GenBank/DDBJ databases">
        <authorList>
            <person name="Li T."/>
            <person name="Hu X."/>
            <person name="Zhang T."/>
            <person name="Song X."/>
            <person name="Zhang H."/>
            <person name="Dai N."/>
            <person name="Sheng W."/>
            <person name="Hou X."/>
            <person name="Wei L."/>
        </authorList>
    </citation>
    <scope>NUCLEOTIDE SEQUENCE</scope>
    <source>
        <strain evidence="2">3651</strain>
        <tissue evidence="2">Leaf</tissue>
    </source>
</reference>
<sequence length="119" mass="13214">MSRSTPSRCFNQISQAVLHPPRVAIQSNLGSVFPGARSLSSKPRLWSSARTTPHVLKLNAFLSDFPPDLRRIPFPRQNGHALFSTEAKPATKQEQTTTLKRIGASGEQVPDTKNHRNSR</sequence>
<reference evidence="2" key="2">
    <citation type="journal article" date="2024" name="Plant">
        <title>Genomic evolution and insights into agronomic trait innovations of Sesamum species.</title>
        <authorList>
            <person name="Miao H."/>
            <person name="Wang L."/>
            <person name="Qu L."/>
            <person name="Liu H."/>
            <person name="Sun Y."/>
            <person name="Le M."/>
            <person name="Wang Q."/>
            <person name="Wei S."/>
            <person name="Zheng Y."/>
            <person name="Lin W."/>
            <person name="Duan Y."/>
            <person name="Cao H."/>
            <person name="Xiong S."/>
            <person name="Wang X."/>
            <person name="Wei L."/>
            <person name="Li C."/>
            <person name="Ma Q."/>
            <person name="Ju M."/>
            <person name="Zhao R."/>
            <person name="Li G."/>
            <person name="Mu C."/>
            <person name="Tian Q."/>
            <person name="Mei H."/>
            <person name="Zhang T."/>
            <person name="Gao T."/>
            <person name="Zhang H."/>
        </authorList>
    </citation>
    <scope>NUCLEOTIDE SEQUENCE</scope>
    <source>
        <strain evidence="2">3651</strain>
    </source>
</reference>
<evidence type="ECO:0000313" key="3">
    <source>
        <dbReference type="Proteomes" id="UP001293254"/>
    </source>
</evidence>
<protein>
    <submittedName>
        <fullName evidence="2">Uncharacterized protein</fullName>
    </submittedName>
</protein>
<dbReference type="Proteomes" id="UP001293254">
    <property type="component" value="Unassembled WGS sequence"/>
</dbReference>
<feature type="compositionally biased region" description="Basic and acidic residues" evidence="1">
    <location>
        <begin position="110"/>
        <end position="119"/>
    </location>
</feature>
<comment type="caution">
    <text evidence="2">The sequence shown here is derived from an EMBL/GenBank/DDBJ whole genome shotgun (WGS) entry which is preliminary data.</text>
</comment>
<dbReference type="AlphaFoldDB" id="A0AAE1XXE6"/>
<organism evidence="2 3">
    <name type="scientific">Sesamum alatum</name>
    <dbReference type="NCBI Taxonomy" id="300844"/>
    <lineage>
        <taxon>Eukaryota</taxon>
        <taxon>Viridiplantae</taxon>
        <taxon>Streptophyta</taxon>
        <taxon>Embryophyta</taxon>
        <taxon>Tracheophyta</taxon>
        <taxon>Spermatophyta</taxon>
        <taxon>Magnoliopsida</taxon>
        <taxon>eudicotyledons</taxon>
        <taxon>Gunneridae</taxon>
        <taxon>Pentapetalae</taxon>
        <taxon>asterids</taxon>
        <taxon>lamiids</taxon>
        <taxon>Lamiales</taxon>
        <taxon>Pedaliaceae</taxon>
        <taxon>Sesamum</taxon>
    </lineage>
</organism>
<gene>
    <name evidence="2" type="ORF">Salat_2391900</name>
</gene>
<evidence type="ECO:0000256" key="1">
    <source>
        <dbReference type="SAM" id="MobiDB-lite"/>
    </source>
</evidence>
<proteinExistence type="predicted"/>
<evidence type="ECO:0000313" key="2">
    <source>
        <dbReference type="EMBL" id="KAK4419790.1"/>
    </source>
</evidence>
<name>A0AAE1XXE6_9LAMI</name>
<accession>A0AAE1XXE6</accession>
<feature type="region of interest" description="Disordered" evidence="1">
    <location>
        <begin position="85"/>
        <end position="119"/>
    </location>
</feature>
<dbReference type="EMBL" id="JACGWO010000009">
    <property type="protein sequence ID" value="KAK4419790.1"/>
    <property type="molecule type" value="Genomic_DNA"/>
</dbReference>